<accession>A0A1I1KXA5</accession>
<dbReference type="Pfam" id="PF13360">
    <property type="entry name" value="PQQ_2"/>
    <property type="match status" value="1"/>
</dbReference>
<dbReference type="AlphaFoldDB" id="A0A1I1KXA5"/>
<dbReference type="InterPro" id="IPR002372">
    <property type="entry name" value="PQQ_rpt_dom"/>
</dbReference>
<evidence type="ECO:0000313" key="3">
    <source>
        <dbReference type="EMBL" id="SFC64922.1"/>
    </source>
</evidence>
<organism evidence="3 4">
    <name type="scientific">Natronobacterium haloterrestre</name>
    <name type="common">Halobiforma haloterrestris</name>
    <dbReference type="NCBI Taxonomy" id="148448"/>
    <lineage>
        <taxon>Archaea</taxon>
        <taxon>Methanobacteriati</taxon>
        <taxon>Methanobacteriota</taxon>
        <taxon>Stenosarchaea group</taxon>
        <taxon>Halobacteria</taxon>
        <taxon>Halobacteriales</taxon>
        <taxon>Natrialbaceae</taxon>
        <taxon>Natronobacterium</taxon>
    </lineage>
</organism>
<dbReference type="InterPro" id="IPR018391">
    <property type="entry name" value="PQQ_b-propeller_rpt"/>
</dbReference>
<dbReference type="Proteomes" id="UP000199161">
    <property type="component" value="Unassembled WGS sequence"/>
</dbReference>
<evidence type="ECO:0000259" key="1">
    <source>
        <dbReference type="Pfam" id="PF01011"/>
    </source>
</evidence>
<dbReference type="InterPro" id="IPR015943">
    <property type="entry name" value="WD40/YVTN_repeat-like_dom_sf"/>
</dbReference>
<dbReference type="EMBL" id="FOKW01000013">
    <property type="protein sequence ID" value="SFC64922.1"/>
    <property type="molecule type" value="Genomic_DNA"/>
</dbReference>
<protein>
    <submittedName>
        <fullName evidence="3">Outer membrane protein assembly factor BamB, contains PQQ-like beta-propeller repeat</fullName>
    </submittedName>
</protein>
<dbReference type="PANTHER" id="PTHR34512:SF30">
    <property type="entry name" value="OUTER MEMBRANE PROTEIN ASSEMBLY FACTOR BAMB"/>
    <property type="match status" value="1"/>
</dbReference>
<evidence type="ECO:0000313" key="4">
    <source>
        <dbReference type="Proteomes" id="UP000199161"/>
    </source>
</evidence>
<reference evidence="4" key="1">
    <citation type="submission" date="2016-10" db="EMBL/GenBank/DDBJ databases">
        <authorList>
            <person name="Varghese N."/>
            <person name="Submissions S."/>
        </authorList>
    </citation>
    <scope>NUCLEOTIDE SEQUENCE [LARGE SCALE GENOMIC DNA]</scope>
    <source>
        <strain evidence="4">DSM 13078</strain>
    </source>
</reference>
<gene>
    <name evidence="3" type="ORF">SAMN05444422_11329</name>
</gene>
<dbReference type="InterPro" id="IPR011047">
    <property type="entry name" value="Quinoprotein_ADH-like_sf"/>
</dbReference>
<dbReference type="SUPFAM" id="SSF50998">
    <property type="entry name" value="Quinoprotein alcohol dehydrogenase-like"/>
    <property type="match status" value="2"/>
</dbReference>
<feature type="domain" description="Pyrrolo-quinoline quinone repeat" evidence="1">
    <location>
        <begin position="103"/>
        <end position="143"/>
    </location>
</feature>
<keyword evidence="4" id="KW-1185">Reference proteome</keyword>
<dbReference type="Gene3D" id="2.130.10.10">
    <property type="entry name" value="YVTN repeat-like/Quinoprotein amine dehydrogenase"/>
    <property type="match status" value="2"/>
</dbReference>
<dbReference type="Pfam" id="PF01011">
    <property type="entry name" value="PQQ"/>
    <property type="match status" value="1"/>
</dbReference>
<dbReference type="SMART" id="SM00564">
    <property type="entry name" value="PQQ"/>
    <property type="match status" value="6"/>
</dbReference>
<proteinExistence type="predicted"/>
<sequence length="424" mass="46897">MYYERLSPHSDDCMQRSNRTRRQWLRTCATTASVPALAGCASYLNENEDGAPSDSLLRDRPASAEWRMYGVDLANTGHQPDARGPDGSGDDGVDVDWEFETDDSLAATPLLIDGTLYVGSHDERFYAIDPETGDEEWSVDLETSLRPTPAYADGNFYLSGNRELLSIDAESGDVRWREDGTNSNPYYPLVLDDSTGVVTDNEHLWRFDLETGTLEEPIDLLPDPYEMGVSEAPAISDGTAYVAYEDRLGAIDLGTGEREWVFENEAGEILHHISPAVADGLVYIGDVEGNFYAVDADSGDLEWEYEATTEIASSPSVANGTVFFGDRNRVIALETEAGDKKWDAEVPFPQNIPSLIANGIVYTSSHTYICAIRSRTGEKIWSHEFGSEIDDIREASNYAIRMTPIAFDGRIYLTNSNNRVLSIS</sequence>
<name>A0A1I1KXA5_NATHA</name>
<feature type="domain" description="Pyrrolo-quinoline quinone repeat" evidence="2">
    <location>
        <begin position="229"/>
        <end position="422"/>
    </location>
</feature>
<evidence type="ECO:0000259" key="2">
    <source>
        <dbReference type="Pfam" id="PF13360"/>
    </source>
</evidence>
<dbReference type="PANTHER" id="PTHR34512">
    <property type="entry name" value="CELL SURFACE PROTEIN"/>
    <property type="match status" value="1"/>
</dbReference>